<sequence>MSDSGRAVLALVFLAFLGGLPGGLVPGHASTVKQPEFRPLSPRIMGQGGSFTAIAQGYDSLFTNPAGVARSEGPRLTIPSMTLWVHSRPGKILPTIGAMGADESPDSDDDDDPIIKNLKEQFTTNGFGLGAALGIGYIGDRVGLGLNIAMDSYLYGETFPLGLQGEIQQQLMFAVAYAYPLEIGPVSLSLGAALRPTLRIVSLVDSDTAADLISRYFDVEVEGAEDDEDLMDSITALNGWGVAFDAGLLASYKSLTLGVQVRNLFNTQMDYSRNSLREISESLMEGGLPEKTSDRDDPSYVEEKYVIPMEFSFGIAWRPNLGETRLIINPVIHAQVTDPFKMTDQDSDTARSMWTRLHFGTEVEMLNFLALRFGLNQGYATAGFGMDLALLSVNFAIFAREFGRYPGDQQVSGAALEFAFRL</sequence>
<keyword evidence="2" id="KW-1185">Reference proteome</keyword>
<evidence type="ECO:0008006" key="3">
    <source>
        <dbReference type="Google" id="ProtNLM"/>
    </source>
</evidence>
<evidence type="ECO:0000313" key="1">
    <source>
        <dbReference type="EMBL" id="POR05171.1"/>
    </source>
</evidence>
<dbReference type="EMBL" id="LPWH01000005">
    <property type="protein sequence ID" value="POR05171.1"/>
    <property type="molecule type" value="Genomic_DNA"/>
</dbReference>
<proteinExistence type="predicted"/>
<reference evidence="2" key="1">
    <citation type="submission" date="2015-12" db="EMBL/GenBank/DDBJ databases">
        <authorList>
            <person name="Lodha T.D."/>
            <person name="Chintalapati S."/>
            <person name="Chintalapati V.R."/>
            <person name="Sravanthi T."/>
        </authorList>
    </citation>
    <scope>NUCLEOTIDE SEQUENCE [LARGE SCALE GENOMIC DNA]</scope>
    <source>
        <strain evidence="2">JC133</strain>
    </source>
</reference>
<accession>A0A2S4K086</accession>
<organism evidence="1 2">
    <name type="scientific">Alkalispirochaeta sphaeroplastigenens</name>
    <dbReference type="NCBI Taxonomy" id="1187066"/>
    <lineage>
        <taxon>Bacteria</taxon>
        <taxon>Pseudomonadati</taxon>
        <taxon>Spirochaetota</taxon>
        <taxon>Spirochaetia</taxon>
        <taxon>Spirochaetales</taxon>
        <taxon>Spirochaetaceae</taxon>
        <taxon>Alkalispirochaeta</taxon>
    </lineage>
</organism>
<dbReference type="Proteomes" id="UP000237350">
    <property type="component" value="Unassembled WGS sequence"/>
</dbReference>
<evidence type="ECO:0000313" key="2">
    <source>
        <dbReference type="Proteomes" id="UP000237350"/>
    </source>
</evidence>
<dbReference type="Gene3D" id="2.40.160.60">
    <property type="entry name" value="Outer membrane protein transport protein (OMPP1/FadL/TodX)"/>
    <property type="match status" value="1"/>
</dbReference>
<protein>
    <recommendedName>
        <fullName evidence="3">DUF5723 domain-containing protein</fullName>
    </recommendedName>
</protein>
<gene>
    <name evidence="1" type="ORF">AU468_02160</name>
</gene>
<name>A0A2S4K086_9SPIO</name>
<dbReference type="AlphaFoldDB" id="A0A2S4K086"/>
<comment type="caution">
    <text evidence="1">The sequence shown here is derived from an EMBL/GenBank/DDBJ whole genome shotgun (WGS) entry which is preliminary data.</text>
</comment>